<dbReference type="EMBL" id="GBXM01055593">
    <property type="protein sequence ID" value="JAH52984.1"/>
    <property type="molecule type" value="Transcribed_RNA"/>
</dbReference>
<evidence type="ECO:0000313" key="1">
    <source>
        <dbReference type="EMBL" id="JAH52984.1"/>
    </source>
</evidence>
<reference evidence="1" key="2">
    <citation type="journal article" date="2015" name="Fish Shellfish Immunol.">
        <title>Early steps in the European eel (Anguilla anguilla)-Vibrio vulnificus interaction in the gills: Role of the RtxA13 toxin.</title>
        <authorList>
            <person name="Callol A."/>
            <person name="Pajuelo D."/>
            <person name="Ebbesson L."/>
            <person name="Teles M."/>
            <person name="MacKenzie S."/>
            <person name="Amaro C."/>
        </authorList>
    </citation>
    <scope>NUCLEOTIDE SEQUENCE</scope>
</reference>
<accession>A0A0E9TH30</accession>
<sequence length="19" mass="2161">MSLCETVSLRTCEQCETVE</sequence>
<reference evidence="1" key="1">
    <citation type="submission" date="2014-11" db="EMBL/GenBank/DDBJ databases">
        <authorList>
            <person name="Amaro Gonzalez C."/>
        </authorList>
    </citation>
    <scope>NUCLEOTIDE SEQUENCE</scope>
</reference>
<proteinExistence type="predicted"/>
<organism evidence="1">
    <name type="scientific">Anguilla anguilla</name>
    <name type="common">European freshwater eel</name>
    <name type="synonym">Muraena anguilla</name>
    <dbReference type="NCBI Taxonomy" id="7936"/>
    <lineage>
        <taxon>Eukaryota</taxon>
        <taxon>Metazoa</taxon>
        <taxon>Chordata</taxon>
        <taxon>Craniata</taxon>
        <taxon>Vertebrata</taxon>
        <taxon>Euteleostomi</taxon>
        <taxon>Actinopterygii</taxon>
        <taxon>Neopterygii</taxon>
        <taxon>Teleostei</taxon>
        <taxon>Anguilliformes</taxon>
        <taxon>Anguillidae</taxon>
        <taxon>Anguilla</taxon>
    </lineage>
</organism>
<dbReference type="AlphaFoldDB" id="A0A0E9TH30"/>
<protein>
    <submittedName>
        <fullName evidence="1">Uncharacterized protein</fullName>
    </submittedName>
</protein>
<name>A0A0E9TH30_ANGAN</name>